<dbReference type="Gene3D" id="3.30.70.330">
    <property type="match status" value="1"/>
</dbReference>
<evidence type="ECO:0000256" key="4">
    <source>
        <dbReference type="ARBA" id="ARBA00022980"/>
    </source>
</evidence>
<dbReference type="InterPro" id="IPR001014">
    <property type="entry name" value="Ribosomal_uL23_CS"/>
</dbReference>
<sequence length="95" mass="10566">MKPLHQIIKRPLITEKTSMVREGGNVVAFEVARTANKIEIKQAVEKAFDVKVEGVNTVLVAGKVKRVGRNFGKRSNWKKAYVTLAEGNEIDLFGV</sequence>
<dbReference type="Proteomes" id="UP000193136">
    <property type="component" value="Unassembled WGS sequence"/>
</dbReference>
<dbReference type="InterPro" id="IPR013025">
    <property type="entry name" value="Ribosomal_uL23-like"/>
</dbReference>
<dbReference type="NCBIfam" id="NF004359">
    <property type="entry name" value="PRK05738.1-3"/>
    <property type="match status" value="1"/>
</dbReference>
<keyword evidence="5 6" id="KW-0687">Ribonucleoprotein</keyword>
<dbReference type="Pfam" id="PF00276">
    <property type="entry name" value="Ribosomal_L23"/>
    <property type="match status" value="1"/>
</dbReference>
<dbReference type="NCBIfam" id="NF004363">
    <property type="entry name" value="PRK05738.2-4"/>
    <property type="match status" value="1"/>
</dbReference>
<comment type="subunit">
    <text evidence="6">Part of the 50S ribosomal subunit. Contacts protein L29, and trigger factor when it is bound to the ribosome.</text>
</comment>
<evidence type="ECO:0000256" key="2">
    <source>
        <dbReference type="ARBA" id="ARBA00022730"/>
    </source>
</evidence>
<dbReference type="GO" id="GO:0006412">
    <property type="term" value="P:translation"/>
    <property type="evidence" value="ECO:0007669"/>
    <property type="project" value="UniProtKB-UniRule"/>
</dbReference>
<dbReference type="GO" id="GO:0003735">
    <property type="term" value="F:structural constituent of ribosome"/>
    <property type="evidence" value="ECO:0007669"/>
    <property type="project" value="InterPro"/>
</dbReference>
<keyword evidence="3 6" id="KW-0694">RNA-binding</keyword>
<comment type="similarity">
    <text evidence="1 6 7">Belongs to the universal ribosomal protein uL23 family.</text>
</comment>
<dbReference type="NCBIfam" id="NF004366">
    <property type="entry name" value="PRK05738.3-2"/>
    <property type="match status" value="1"/>
</dbReference>
<dbReference type="InterPro" id="IPR012678">
    <property type="entry name" value="Ribosomal_uL23/eL15/eS24_sf"/>
</dbReference>
<accession>A0A1X0YDE8</accession>
<evidence type="ECO:0000256" key="3">
    <source>
        <dbReference type="ARBA" id="ARBA00022884"/>
    </source>
</evidence>
<evidence type="ECO:0000313" key="9">
    <source>
        <dbReference type="EMBL" id="PNU21617.1"/>
    </source>
</evidence>
<dbReference type="FunFam" id="3.30.70.330:FF:000001">
    <property type="entry name" value="50S ribosomal protein L23"/>
    <property type="match status" value="1"/>
</dbReference>
<dbReference type="PANTHER" id="PTHR11620">
    <property type="entry name" value="60S RIBOSOMAL PROTEIN L23A"/>
    <property type="match status" value="1"/>
</dbReference>
<evidence type="ECO:0000256" key="5">
    <source>
        <dbReference type="ARBA" id="ARBA00023274"/>
    </source>
</evidence>
<dbReference type="Proteomes" id="UP000236340">
    <property type="component" value="Unassembled WGS sequence"/>
</dbReference>
<protein>
    <recommendedName>
        <fullName evidence="6">Large ribosomal subunit protein uL23</fullName>
    </recommendedName>
</protein>
<reference evidence="8 10" key="1">
    <citation type="submission" date="2017-03" db="EMBL/GenBank/DDBJ databases">
        <title>Genome sequence of Geothermobacter sp. EPR-M, Deep-Sea Iron Reducer.</title>
        <authorList>
            <person name="Tully B."/>
            <person name="Savalia P."/>
            <person name="Abuyen K."/>
            <person name="Baughan C."/>
            <person name="Romero E."/>
            <person name="Ronkowski C."/>
            <person name="Torres B."/>
            <person name="Tremblay J."/>
            <person name="Trujillo A."/>
            <person name="Tyler M."/>
            <person name="Perez-Rodriguez I."/>
            <person name="Amend J."/>
        </authorList>
    </citation>
    <scope>NUCLEOTIDE SEQUENCE [LARGE SCALE GENOMIC DNA]</scope>
    <source>
        <strain evidence="8 10">EPR-M</strain>
    </source>
</reference>
<evidence type="ECO:0000313" key="10">
    <source>
        <dbReference type="Proteomes" id="UP000193136"/>
    </source>
</evidence>
<dbReference type="STRING" id="1969733.B5V00_03335"/>
<organism evidence="8 10">
    <name type="scientific">Geothermobacter hydrogeniphilus</name>
    <dbReference type="NCBI Taxonomy" id="1969733"/>
    <lineage>
        <taxon>Bacteria</taxon>
        <taxon>Pseudomonadati</taxon>
        <taxon>Thermodesulfobacteriota</taxon>
        <taxon>Desulfuromonadia</taxon>
        <taxon>Desulfuromonadales</taxon>
        <taxon>Geothermobacteraceae</taxon>
        <taxon>Geothermobacter</taxon>
    </lineage>
</organism>
<comment type="caution">
    <text evidence="8">The sequence shown here is derived from an EMBL/GenBank/DDBJ whole genome shotgun (WGS) entry which is preliminary data.</text>
</comment>
<dbReference type="GO" id="GO:0019843">
    <property type="term" value="F:rRNA binding"/>
    <property type="evidence" value="ECO:0007669"/>
    <property type="project" value="UniProtKB-UniRule"/>
</dbReference>
<dbReference type="RefSeq" id="WP_085009333.1">
    <property type="nucleotide sequence ID" value="NZ_NAAD01000002.1"/>
</dbReference>
<keyword evidence="4 6" id="KW-0689">Ribosomal protein</keyword>
<dbReference type="OrthoDB" id="9793353at2"/>
<evidence type="ECO:0000313" key="11">
    <source>
        <dbReference type="Proteomes" id="UP000236340"/>
    </source>
</evidence>
<accession>A0A2K2HE99</accession>
<dbReference type="PROSITE" id="PS00050">
    <property type="entry name" value="RIBOSOMAL_L23"/>
    <property type="match status" value="1"/>
</dbReference>
<dbReference type="AlphaFoldDB" id="A0A1X0YDE8"/>
<dbReference type="HAMAP" id="MF_01369_B">
    <property type="entry name" value="Ribosomal_uL23_B"/>
    <property type="match status" value="1"/>
</dbReference>
<dbReference type="EMBL" id="PPFX01000002">
    <property type="protein sequence ID" value="PNU21617.1"/>
    <property type="molecule type" value="Genomic_DNA"/>
</dbReference>
<proteinExistence type="inferred from homology"/>
<gene>
    <name evidence="6" type="primary">rplW</name>
    <name evidence="8" type="ORF">B5V00_03335</name>
    <name evidence="9" type="ORF">C2E25_01770</name>
</gene>
<keyword evidence="2 6" id="KW-0699">rRNA-binding</keyword>
<name>A0A1X0YDE8_9BACT</name>
<evidence type="ECO:0000256" key="1">
    <source>
        <dbReference type="ARBA" id="ARBA00006700"/>
    </source>
</evidence>
<keyword evidence="10" id="KW-1185">Reference proteome</keyword>
<dbReference type="SUPFAM" id="SSF54189">
    <property type="entry name" value="Ribosomal proteins S24e, L23 and L15e"/>
    <property type="match status" value="1"/>
</dbReference>
<dbReference type="GO" id="GO:0005840">
    <property type="term" value="C:ribosome"/>
    <property type="evidence" value="ECO:0007669"/>
    <property type="project" value="UniProtKB-KW"/>
</dbReference>
<evidence type="ECO:0000256" key="6">
    <source>
        <dbReference type="HAMAP-Rule" id="MF_01369"/>
    </source>
</evidence>
<reference evidence="9 11" key="2">
    <citation type="journal article" date="2018" name="Genome Announc.">
        <title>Genome Sequence of Geothermobacter sp. HR-1 Iron Reducer from the Loihi Seamount.</title>
        <authorList>
            <person name="Smith H."/>
            <person name="Abuyen K."/>
            <person name="Tremblay J."/>
            <person name="Savalia P."/>
            <person name="Perez-Rodriguez I."/>
            <person name="Emerson D."/>
            <person name="Tully B."/>
            <person name="Amend J."/>
        </authorList>
    </citation>
    <scope>NUCLEOTIDE SEQUENCE [LARGE SCALE GENOMIC DNA]</scope>
    <source>
        <strain evidence="9 11">HR-1</strain>
    </source>
</reference>
<evidence type="ECO:0000256" key="7">
    <source>
        <dbReference type="RuleBase" id="RU003934"/>
    </source>
</evidence>
<comment type="function">
    <text evidence="6">One of the early assembly proteins it binds 23S rRNA. One of the proteins that surrounds the polypeptide exit tunnel on the outside of the ribosome. Forms the main docking site for trigger factor binding to the ribosome.</text>
</comment>
<dbReference type="GO" id="GO:1990904">
    <property type="term" value="C:ribonucleoprotein complex"/>
    <property type="evidence" value="ECO:0007669"/>
    <property type="project" value="UniProtKB-KW"/>
</dbReference>
<dbReference type="InterPro" id="IPR012677">
    <property type="entry name" value="Nucleotide-bd_a/b_plait_sf"/>
</dbReference>
<dbReference type="EMBL" id="NAAD01000002">
    <property type="protein sequence ID" value="ORJ63093.1"/>
    <property type="molecule type" value="Genomic_DNA"/>
</dbReference>
<evidence type="ECO:0000313" key="8">
    <source>
        <dbReference type="EMBL" id="ORJ63093.1"/>
    </source>
</evidence>